<protein>
    <submittedName>
        <fullName evidence="1">Uncharacterized protein</fullName>
    </submittedName>
</protein>
<proteinExistence type="predicted"/>
<keyword evidence="2" id="KW-1185">Reference proteome</keyword>
<dbReference type="EMBL" id="CM034390">
    <property type="protein sequence ID" value="KAJ0181671.1"/>
    <property type="molecule type" value="Genomic_DNA"/>
</dbReference>
<comment type="caution">
    <text evidence="1">The sequence shown here is derived from an EMBL/GenBank/DDBJ whole genome shotgun (WGS) entry which is preliminary data.</text>
</comment>
<evidence type="ECO:0000313" key="2">
    <source>
        <dbReference type="Proteomes" id="UP000824533"/>
    </source>
</evidence>
<sequence>MFAYIAIVFIFGVVLADPLAAAPLAVASIGSISNPSYGFNYAVSDPHTGDHKAQTESSDGSVVKGSYSLTEPDGTLRVVDYSADPVSGFNAVVKRLGPAAHWGHVAAPVAVKQHVVPLPQAKVVAPVGAVPAGIAAEEISHNLAGTGRGLGYVIDYSMGHGGWKY</sequence>
<reference evidence="1 2" key="1">
    <citation type="journal article" date="2021" name="Front. Genet.">
        <title>Chromosome-Level Genome Assembly Reveals Significant Gene Expansion in the Toll and IMD Signaling Pathways of Dendrolimus kikuchii.</title>
        <authorList>
            <person name="Zhou J."/>
            <person name="Wu P."/>
            <person name="Xiong Z."/>
            <person name="Liu N."/>
            <person name="Zhao N."/>
            <person name="Ji M."/>
            <person name="Qiu Y."/>
            <person name="Yang B."/>
        </authorList>
    </citation>
    <scope>NUCLEOTIDE SEQUENCE [LARGE SCALE GENOMIC DNA]</scope>
    <source>
        <strain evidence="1">Ann1</strain>
    </source>
</reference>
<gene>
    <name evidence="1" type="ORF">K1T71_002393</name>
</gene>
<evidence type="ECO:0000313" key="1">
    <source>
        <dbReference type="EMBL" id="KAJ0181671.1"/>
    </source>
</evidence>
<name>A0ACC1DCX4_9NEOP</name>
<dbReference type="Proteomes" id="UP000824533">
    <property type="component" value="Linkage Group LG04"/>
</dbReference>
<organism evidence="1 2">
    <name type="scientific">Dendrolimus kikuchii</name>
    <dbReference type="NCBI Taxonomy" id="765133"/>
    <lineage>
        <taxon>Eukaryota</taxon>
        <taxon>Metazoa</taxon>
        <taxon>Ecdysozoa</taxon>
        <taxon>Arthropoda</taxon>
        <taxon>Hexapoda</taxon>
        <taxon>Insecta</taxon>
        <taxon>Pterygota</taxon>
        <taxon>Neoptera</taxon>
        <taxon>Endopterygota</taxon>
        <taxon>Lepidoptera</taxon>
        <taxon>Glossata</taxon>
        <taxon>Ditrysia</taxon>
        <taxon>Bombycoidea</taxon>
        <taxon>Lasiocampidae</taxon>
        <taxon>Dendrolimus</taxon>
    </lineage>
</organism>
<accession>A0ACC1DCX4</accession>